<reference evidence="1 2" key="2">
    <citation type="submission" date="2015-10" db="EMBL/GenBank/DDBJ databases">
        <title>Draft Genome Sequence of Prosthecomicrobium hirschii ATCC 27832.</title>
        <authorList>
            <person name="Daniel J."/>
            <person name="Givan S.A."/>
            <person name="Brun Y.V."/>
            <person name="Brown P.J."/>
        </authorList>
    </citation>
    <scope>NUCLEOTIDE SEQUENCE [LARGE SCALE GENOMIC DNA]</scope>
    <source>
        <strain evidence="1 2">16</strain>
    </source>
</reference>
<comment type="caution">
    <text evidence="1">The sequence shown here is derived from an EMBL/GenBank/DDBJ whole genome shotgun (WGS) entry which is preliminary data.</text>
</comment>
<dbReference type="Proteomes" id="UP000048984">
    <property type="component" value="Unassembled WGS sequence"/>
</dbReference>
<reference evidence="1 2" key="1">
    <citation type="submission" date="2015-09" db="EMBL/GenBank/DDBJ databases">
        <authorList>
            <consortium name="Swine Surveillance"/>
        </authorList>
    </citation>
    <scope>NUCLEOTIDE SEQUENCE [LARGE SCALE GENOMIC DNA]</scope>
    <source>
        <strain evidence="1 2">16</strain>
    </source>
</reference>
<dbReference type="EMBL" id="LJYW01000001">
    <property type="protein sequence ID" value="KPL51361.1"/>
    <property type="molecule type" value="Genomic_DNA"/>
</dbReference>
<accession>A0A0N8GEF3</accession>
<evidence type="ECO:0000313" key="2">
    <source>
        <dbReference type="Proteomes" id="UP000048984"/>
    </source>
</evidence>
<organism evidence="1 2">
    <name type="scientific">Prosthecodimorpha hirschii</name>
    <dbReference type="NCBI Taxonomy" id="665126"/>
    <lineage>
        <taxon>Bacteria</taxon>
        <taxon>Pseudomonadati</taxon>
        <taxon>Pseudomonadota</taxon>
        <taxon>Alphaproteobacteria</taxon>
        <taxon>Hyphomicrobiales</taxon>
        <taxon>Ancalomicrobiaceae</taxon>
        <taxon>Prosthecodimorpha</taxon>
    </lineage>
</organism>
<name>A0A0N8GEF3_9HYPH</name>
<dbReference type="AlphaFoldDB" id="A0A0N8GEF3"/>
<dbReference type="STRING" id="665126.ABB55_03240"/>
<proteinExistence type="predicted"/>
<keyword evidence="2" id="KW-1185">Reference proteome</keyword>
<sequence>MDGRESFIEEPGDAGYISNAGVVYSEIFATMLDAGVELRTGVIHDVQVLIPTPAGFAVGKALDAGHTALLHAAFAGAQPDPGQIGSVEILSISADPVLDPTGIWVGHAVAVFHPAN</sequence>
<evidence type="ECO:0000313" key="1">
    <source>
        <dbReference type="EMBL" id="KPL51361.1"/>
    </source>
</evidence>
<gene>
    <name evidence="1" type="ORF">ABB55_03240</name>
</gene>
<protein>
    <submittedName>
        <fullName evidence="1">Uncharacterized protein</fullName>
    </submittedName>
</protein>